<dbReference type="InterPro" id="IPR036986">
    <property type="entry name" value="S4_RNA-bd_sf"/>
</dbReference>
<organism evidence="8 9">
    <name type="scientific">Magnetospirillum moscoviense</name>
    <dbReference type="NCBI Taxonomy" id="1437059"/>
    <lineage>
        <taxon>Bacteria</taxon>
        <taxon>Pseudomonadati</taxon>
        <taxon>Pseudomonadota</taxon>
        <taxon>Alphaproteobacteria</taxon>
        <taxon>Rhodospirillales</taxon>
        <taxon>Rhodospirillaceae</taxon>
        <taxon>Magnetospirillum</taxon>
    </lineage>
</organism>
<dbReference type="Gene3D" id="3.30.2350.10">
    <property type="entry name" value="Pseudouridine synthase"/>
    <property type="match status" value="1"/>
</dbReference>
<keyword evidence="9" id="KW-1185">Reference proteome</keyword>
<evidence type="ECO:0000256" key="1">
    <source>
        <dbReference type="ARBA" id="ARBA00010876"/>
    </source>
</evidence>
<evidence type="ECO:0000313" key="9">
    <source>
        <dbReference type="Proteomes" id="UP000078543"/>
    </source>
</evidence>
<dbReference type="InterPro" id="IPR006224">
    <property type="entry name" value="PsdUridine_synth_RluA-like_CS"/>
</dbReference>
<dbReference type="PANTHER" id="PTHR21600:SF44">
    <property type="entry name" value="RIBOSOMAL LARGE SUBUNIT PSEUDOURIDINE SYNTHASE D"/>
    <property type="match status" value="1"/>
</dbReference>
<accession>A0A178MI86</accession>
<protein>
    <recommendedName>
        <fullName evidence="6">Pseudouridine synthase</fullName>
        <ecNumber evidence="6">5.4.99.-</ecNumber>
    </recommendedName>
</protein>
<dbReference type="EMBL" id="LWQU01000164">
    <property type="protein sequence ID" value="OAN47724.1"/>
    <property type="molecule type" value="Genomic_DNA"/>
</dbReference>
<dbReference type="PANTHER" id="PTHR21600">
    <property type="entry name" value="MITOCHONDRIAL RNA PSEUDOURIDINE SYNTHASE"/>
    <property type="match status" value="1"/>
</dbReference>
<dbReference type="EC" id="5.4.99.-" evidence="6"/>
<dbReference type="AlphaFoldDB" id="A0A178MI86"/>
<keyword evidence="5" id="KW-0694">RNA-binding</keyword>
<dbReference type="GO" id="GO:0000455">
    <property type="term" value="P:enzyme-directed rRNA pseudouridine synthesis"/>
    <property type="evidence" value="ECO:0007669"/>
    <property type="project" value="TreeGrafter"/>
</dbReference>
<dbReference type="GO" id="GO:0160140">
    <property type="term" value="F:23S rRNA pseudouridine(1911/1915/1917) synthase activity"/>
    <property type="evidence" value="ECO:0007669"/>
    <property type="project" value="UniProtKB-EC"/>
</dbReference>
<evidence type="ECO:0000256" key="2">
    <source>
        <dbReference type="ARBA" id="ARBA00023235"/>
    </source>
</evidence>
<dbReference type="NCBIfam" id="TIGR00005">
    <property type="entry name" value="rluA_subfam"/>
    <property type="match status" value="1"/>
</dbReference>
<comment type="catalytic activity">
    <reaction evidence="3">
        <text>uridine(1911/1915/1917) in 23S rRNA = pseudouridine(1911/1915/1917) in 23S rRNA</text>
        <dbReference type="Rhea" id="RHEA:42524"/>
        <dbReference type="Rhea" id="RHEA-COMP:10097"/>
        <dbReference type="Rhea" id="RHEA-COMP:10098"/>
        <dbReference type="ChEBI" id="CHEBI:65314"/>
        <dbReference type="ChEBI" id="CHEBI:65315"/>
        <dbReference type="EC" id="5.4.99.23"/>
    </reaction>
</comment>
<dbReference type="InterPro" id="IPR006145">
    <property type="entry name" value="PsdUridine_synth_RsuA/RluA"/>
</dbReference>
<dbReference type="CDD" id="cd02869">
    <property type="entry name" value="PseudoU_synth_RluA_like"/>
    <property type="match status" value="1"/>
</dbReference>
<comment type="catalytic activity">
    <reaction evidence="6">
        <text>a uridine in RNA = a pseudouridine in RNA</text>
        <dbReference type="Rhea" id="RHEA:48348"/>
        <dbReference type="Rhea" id="RHEA-COMP:12068"/>
        <dbReference type="Rhea" id="RHEA-COMP:12069"/>
        <dbReference type="ChEBI" id="CHEBI:65314"/>
        <dbReference type="ChEBI" id="CHEBI:65315"/>
    </reaction>
</comment>
<gene>
    <name evidence="8" type="ORF">A6A05_15385</name>
</gene>
<dbReference type="Pfam" id="PF00849">
    <property type="entry name" value="PseudoU_synth_2"/>
    <property type="match status" value="1"/>
</dbReference>
<comment type="caution">
    <text evidence="8">The sequence shown here is derived from an EMBL/GenBank/DDBJ whole genome shotgun (WGS) entry which is preliminary data.</text>
</comment>
<dbReference type="GO" id="GO:0003723">
    <property type="term" value="F:RNA binding"/>
    <property type="evidence" value="ECO:0007669"/>
    <property type="project" value="UniProtKB-KW"/>
</dbReference>
<dbReference type="PROSITE" id="PS01129">
    <property type="entry name" value="PSI_RLU"/>
    <property type="match status" value="1"/>
</dbReference>
<keyword evidence="2 6" id="KW-0413">Isomerase</keyword>
<comment type="function">
    <text evidence="6">Responsible for synthesis of pseudouridine from uracil.</text>
</comment>
<evidence type="ECO:0000259" key="7">
    <source>
        <dbReference type="Pfam" id="PF00849"/>
    </source>
</evidence>
<evidence type="ECO:0000313" key="8">
    <source>
        <dbReference type="EMBL" id="OAN47724.1"/>
    </source>
</evidence>
<dbReference type="RefSeq" id="WP_068503299.1">
    <property type="nucleotide sequence ID" value="NZ_LWQU01000164.1"/>
</dbReference>
<reference evidence="8 9" key="1">
    <citation type="submission" date="2016-04" db="EMBL/GenBank/DDBJ databases">
        <title>Draft genome sequence of freshwater magnetotactic bacteria Magnetospirillum marisnigri SP-1 and Magnetospirillum moscoviense BB-1.</title>
        <authorList>
            <person name="Koziaeva V."/>
            <person name="Dziuba M.V."/>
            <person name="Ivanov T.M."/>
            <person name="Kuznetsov B."/>
            <person name="Grouzdev D.S."/>
        </authorList>
    </citation>
    <scope>NUCLEOTIDE SEQUENCE [LARGE SCALE GENOMIC DNA]</scope>
    <source>
        <strain evidence="8 9">BB-1</strain>
    </source>
</reference>
<evidence type="ECO:0000256" key="5">
    <source>
        <dbReference type="PROSITE-ProRule" id="PRU00182"/>
    </source>
</evidence>
<dbReference type="InterPro" id="IPR006225">
    <property type="entry name" value="PsdUridine_synth_RluC/D"/>
</dbReference>
<dbReference type="InterPro" id="IPR050188">
    <property type="entry name" value="RluA_PseudoU_synthase"/>
</dbReference>
<dbReference type="SUPFAM" id="SSF55174">
    <property type="entry name" value="Alpha-L RNA-binding motif"/>
    <property type="match status" value="1"/>
</dbReference>
<comment type="similarity">
    <text evidence="1 6">Belongs to the pseudouridine synthase RluA family.</text>
</comment>
<dbReference type="InterPro" id="IPR020103">
    <property type="entry name" value="PsdUridine_synth_cat_dom_sf"/>
</dbReference>
<evidence type="ECO:0000256" key="4">
    <source>
        <dbReference type="PIRSR" id="PIRSR606225-1"/>
    </source>
</evidence>
<dbReference type="CDD" id="cd00165">
    <property type="entry name" value="S4"/>
    <property type="match status" value="1"/>
</dbReference>
<proteinExistence type="inferred from homology"/>
<feature type="domain" description="Pseudouridine synthase RsuA/RluA-like" evidence="7">
    <location>
        <begin position="100"/>
        <end position="251"/>
    </location>
</feature>
<dbReference type="Gene3D" id="3.10.290.10">
    <property type="entry name" value="RNA-binding S4 domain"/>
    <property type="match status" value="1"/>
</dbReference>
<evidence type="ECO:0000256" key="3">
    <source>
        <dbReference type="ARBA" id="ARBA00036882"/>
    </source>
</evidence>
<sequence length="332" mass="37015">MTHVQTLTVLPEESETRLDRWFKRHFPIVGHGLLEKWLRTGQVRVDGKRAKANQRLEPGQLIRIPPLPEDEAPKQAAKRPPVDEKTARMLRDAVIYMDDDVIVLNKPPGLAVQGGTGMADKHLDAQLDALMFDRNDRPKLVHRLDKDTSGVLLLGRTVQATAKLAAAFKSRQARKCYWALVVGVPKIRQGRIDAALAKLPGRAGEKMAVDQDEGKHAVTYYRIVDATLKRVAWLEMEPRTGRTHQLRAHCQLLGTPILGDGKYGAAEAFIAGTGISRKLHLHARALRLPHPRGGWLEVVAPLPEHIQGSFTFFGFDEKAAGKPFEAFDDDQK</sequence>
<dbReference type="SUPFAM" id="SSF55120">
    <property type="entry name" value="Pseudouridine synthase"/>
    <property type="match status" value="1"/>
</dbReference>
<dbReference type="PROSITE" id="PS50889">
    <property type="entry name" value="S4"/>
    <property type="match status" value="1"/>
</dbReference>
<dbReference type="OrthoDB" id="9807829at2"/>
<dbReference type="STRING" id="1437059.A6A05_15385"/>
<feature type="active site" evidence="4">
    <location>
        <position position="145"/>
    </location>
</feature>
<name>A0A178MI86_9PROT</name>
<evidence type="ECO:0000256" key="6">
    <source>
        <dbReference type="RuleBase" id="RU362028"/>
    </source>
</evidence>
<dbReference type="Proteomes" id="UP000078543">
    <property type="component" value="Unassembled WGS sequence"/>
</dbReference>